<dbReference type="Gene3D" id="3.40.1700.10">
    <property type="entry name" value="DNA integrity scanning protein, DisA, N-terminal domain"/>
    <property type="match status" value="1"/>
</dbReference>
<keyword evidence="3" id="KW-0548">Nucleotidyltransferase</keyword>
<name>A0ABU5F121_9BACT</name>
<evidence type="ECO:0000256" key="6">
    <source>
        <dbReference type="SAM" id="MobiDB-lite"/>
    </source>
</evidence>
<dbReference type="Pfam" id="PF21755">
    <property type="entry name" value="DacZ_P"/>
    <property type="match status" value="1"/>
</dbReference>
<evidence type="ECO:0000256" key="5">
    <source>
        <dbReference type="ARBA" id="ARBA00022840"/>
    </source>
</evidence>
<feature type="region of interest" description="Disordered" evidence="6">
    <location>
        <begin position="307"/>
        <end position="328"/>
    </location>
</feature>
<dbReference type="Proteomes" id="UP001272242">
    <property type="component" value="Unassembled WGS sequence"/>
</dbReference>
<dbReference type="PANTHER" id="PTHR34185:SF1">
    <property type="entry name" value="DIADENYLATE CYCLASE"/>
    <property type="match status" value="1"/>
</dbReference>
<evidence type="ECO:0000256" key="2">
    <source>
        <dbReference type="ARBA" id="ARBA00022679"/>
    </source>
</evidence>
<evidence type="ECO:0000313" key="8">
    <source>
        <dbReference type="EMBL" id="MDY3559798.1"/>
    </source>
</evidence>
<dbReference type="EMBL" id="JAXBLV010000144">
    <property type="protein sequence ID" value="MDY3559798.1"/>
    <property type="molecule type" value="Genomic_DNA"/>
</dbReference>
<evidence type="ECO:0000259" key="7">
    <source>
        <dbReference type="PROSITE" id="PS51794"/>
    </source>
</evidence>
<accession>A0ABU5F121</accession>
<dbReference type="InterPro" id="IPR036888">
    <property type="entry name" value="DNA_integrity_DisA_N_sf"/>
</dbReference>
<sequence length="328" mass="35747">MSLPSQSVALLQAARDLVKSLPADAVLLLTETSLDWGEVRRMLAGCRLFVAAENPALTRSLRDDPDWTVIDLDPEPLPTQERMNTALLKAVSDELLPPGSHVVAIYNGIATLDDAPEPVDSLSVIHLGEHLERMTSQDLRILGDAAPLDVLRAVVDLATEIGREGREGQPIGTILVVGDTRKVLSLSHFQNFNPFRGYSRAERDVRKKDVREQIKEIAKLDGALLIGRDGIAEAACLHLGAHGANMRKGFGSRHTAAAGISKQTSAVAFAVSQSSGSVRVFKGGEEVLHIEPLARPHVWQPFRLETQEIEDKDKDEDEIIDENGDEVS</sequence>
<dbReference type="PANTHER" id="PTHR34185">
    <property type="entry name" value="DIADENYLATE CYCLASE"/>
    <property type="match status" value="1"/>
</dbReference>
<comment type="caution">
    <text evidence="8">The sequence shown here is derived from an EMBL/GenBank/DDBJ whole genome shotgun (WGS) entry which is preliminary data.</text>
</comment>
<comment type="catalytic activity">
    <reaction evidence="1">
        <text>2 ATP = 3',3'-c-di-AMP + 2 diphosphate</text>
        <dbReference type="Rhea" id="RHEA:35655"/>
        <dbReference type="ChEBI" id="CHEBI:30616"/>
        <dbReference type="ChEBI" id="CHEBI:33019"/>
        <dbReference type="ChEBI" id="CHEBI:71500"/>
        <dbReference type="EC" id="2.7.7.85"/>
    </reaction>
</comment>
<dbReference type="InterPro" id="IPR048544">
    <property type="entry name" value="DacZ_P"/>
</dbReference>
<gene>
    <name evidence="8" type="ORF">R5W23_000968</name>
</gene>
<feature type="compositionally biased region" description="Acidic residues" evidence="6">
    <location>
        <begin position="313"/>
        <end position="328"/>
    </location>
</feature>
<dbReference type="InterPro" id="IPR050338">
    <property type="entry name" value="DisA"/>
</dbReference>
<dbReference type="InterPro" id="IPR014499">
    <property type="entry name" value="DAC_DacZ"/>
</dbReference>
<protein>
    <submittedName>
        <fullName evidence="8">DNA integrity scanning protein DisA nucleotide-binding domain protein</fullName>
    </submittedName>
</protein>
<evidence type="ECO:0000256" key="4">
    <source>
        <dbReference type="ARBA" id="ARBA00022741"/>
    </source>
</evidence>
<reference evidence="9" key="1">
    <citation type="journal article" date="2023" name="Mar. Drugs">
        <title>Gemmata algarum, a Novel Planctomycete Isolated from an Algal Mat, Displays Antimicrobial Activity.</title>
        <authorList>
            <person name="Kumar G."/>
            <person name="Kallscheuer N."/>
            <person name="Kashif M."/>
            <person name="Ahamad S."/>
            <person name="Jagadeeshwari U."/>
            <person name="Pannikurungottu S."/>
            <person name="Haufschild T."/>
            <person name="Kabuu M."/>
            <person name="Sasikala C."/>
            <person name="Jogler C."/>
            <person name="Ramana C."/>
        </authorList>
    </citation>
    <scope>NUCLEOTIDE SEQUENCE [LARGE SCALE GENOMIC DNA]</scope>
    <source>
        <strain evidence="9">JC673</strain>
    </source>
</reference>
<keyword evidence="5" id="KW-0067">ATP-binding</keyword>
<proteinExistence type="inferred from homology"/>
<keyword evidence="2" id="KW-0808">Transferase</keyword>
<evidence type="ECO:0000256" key="1">
    <source>
        <dbReference type="ARBA" id="ARBA00000877"/>
    </source>
</evidence>
<organism evidence="8 9">
    <name type="scientific">Gemmata algarum</name>
    <dbReference type="NCBI Taxonomy" id="2975278"/>
    <lineage>
        <taxon>Bacteria</taxon>
        <taxon>Pseudomonadati</taxon>
        <taxon>Planctomycetota</taxon>
        <taxon>Planctomycetia</taxon>
        <taxon>Gemmatales</taxon>
        <taxon>Gemmataceae</taxon>
        <taxon>Gemmata</taxon>
    </lineage>
</organism>
<dbReference type="InterPro" id="IPR003390">
    <property type="entry name" value="DNA_integrity_scan_DisA_N"/>
</dbReference>
<evidence type="ECO:0000313" key="9">
    <source>
        <dbReference type="Proteomes" id="UP001272242"/>
    </source>
</evidence>
<dbReference type="Pfam" id="PF02457">
    <property type="entry name" value="DAC"/>
    <property type="match status" value="1"/>
</dbReference>
<dbReference type="HAMAP" id="MF_00840">
    <property type="entry name" value="DacZ"/>
    <property type="match status" value="1"/>
</dbReference>
<keyword evidence="4" id="KW-0547">Nucleotide-binding</keyword>
<feature type="domain" description="DAC" evidence="7">
    <location>
        <begin position="128"/>
        <end position="292"/>
    </location>
</feature>
<evidence type="ECO:0000256" key="3">
    <source>
        <dbReference type="ARBA" id="ARBA00022695"/>
    </source>
</evidence>
<keyword evidence="9" id="KW-1185">Reference proteome</keyword>
<dbReference type="SUPFAM" id="SSF143597">
    <property type="entry name" value="YojJ-like"/>
    <property type="match status" value="1"/>
</dbReference>
<dbReference type="PROSITE" id="PS51794">
    <property type="entry name" value="DAC"/>
    <property type="match status" value="1"/>
</dbReference>
<dbReference type="RefSeq" id="WP_320686495.1">
    <property type="nucleotide sequence ID" value="NZ_JAXBLV010000144.1"/>
</dbReference>